<dbReference type="OMA" id="RKVRKGW"/>
<dbReference type="Pfam" id="PF02519">
    <property type="entry name" value="Auxin_inducible"/>
    <property type="match status" value="1"/>
</dbReference>
<evidence type="ECO:0000313" key="4">
    <source>
        <dbReference type="Proteomes" id="UP000012960"/>
    </source>
</evidence>
<dbReference type="EMBL" id="HG996468">
    <property type="protein sequence ID" value="CAG1850836.1"/>
    <property type="molecule type" value="Genomic_DNA"/>
</dbReference>
<dbReference type="OrthoDB" id="1887717at2759"/>
<comment type="similarity">
    <text evidence="1">Belongs to the ARG7 family.</text>
</comment>
<organism evidence="3 4">
    <name type="scientific">Musa acuminata subsp. malaccensis</name>
    <name type="common">Wild banana</name>
    <name type="synonym">Musa malaccensis</name>
    <dbReference type="NCBI Taxonomy" id="214687"/>
    <lineage>
        <taxon>Eukaryota</taxon>
        <taxon>Viridiplantae</taxon>
        <taxon>Streptophyta</taxon>
        <taxon>Embryophyta</taxon>
        <taxon>Tracheophyta</taxon>
        <taxon>Spermatophyta</taxon>
        <taxon>Magnoliopsida</taxon>
        <taxon>Liliopsida</taxon>
        <taxon>Zingiberales</taxon>
        <taxon>Musaceae</taxon>
        <taxon>Musa</taxon>
    </lineage>
</organism>
<protein>
    <submittedName>
        <fullName evidence="2">(wild Malaysian banana) hypothetical protein</fullName>
    </submittedName>
</protein>
<evidence type="ECO:0000313" key="3">
    <source>
        <dbReference type="EnsemblPlants" id="Ma03_p21110.1"/>
    </source>
</evidence>
<dbReference type="GO" id="GO:0009733">
    <property type="term" value="P:response to auxin"/>
    <property type="evidence" value="ECO:0007669"/>
    <property type="project" value="InterPro"/>
</dbReference>
<evidence type="ECO:0000256" key="1">
    <source>
        <dbReference type="ARBA" id="ARBA00006974"/>
    </source>
</evidence>
<reference evidence="3" key="2">
    <citation type="submission" date="2021-05" db="UniProtKB">
        <authorList>
            <consortium name="EnsemblPlants"/>
        </authorList>
    </citation>
    <scope>IDENTIFICATION</scope>
    <source>
        <strain evidence="3">subsp. malaccensis</strain>
    </source>
</reference>
<gene>
    <name evidence="2" type="ORF">GSMUA_197300.1</name>
</gene>
<keyword evidence="4" id="KW-1185">Reference proteome</keyword>
<dbReference type="InterPro" id="IPR003676">
    <property type="entry name" value="SAUR_fam"/>
</dbReference>
<dbReference type="AlphaFoldDB" id="A0A804IEK1"/>
<proteinExistence type="inferred from homology"/>
<reference evidence="2" key="1">
    <citation type="submission" date="2021-03" db="EMBL/GenBank/DDBJ databases">
        <authorList>
            <consortium name="Genoscope - CEA"/>
            <person name="William W."/>
        </authorList>
    </citation>
    <scope>NUCLEOTIDE SEQUENCE</scope>
    <source>
        <strain evidence="2">Doubled-haploid Pahang</strain>
    </source>
</reference>
<dbReference type="PANTHER" id="PTHR31374:SF228">
    <property type="entry name" value="SAUR FAMILY PROTEIN"/>
    <property type="match status" value="1"/>
</dbReference>
<dbReference type="Proteomes" id="UP000012960">
    <property type="component" value="Unplaced"/>
</dbReference>
<evidence type="ECO:0000313" key="2">
    <source>
        <dbReference type="EMBL" id="CAG1850836.1"/>
    </source>
</evidence>
<accession>A0A804IEK1</accession>
<dbReference type="Gramene" id="Ma03_t21110.1">
    <property type="protein sequence ID" value="Ma03_p21110.1"/>
    <property type="gene ID" value="Ma03_g21110"/>
</dbReference>
<name>A0A804IEK1_MUSAM</name>
<dbReference type="PANTHER" id="PTHR31374">
    <property type="entry name" value="AUXIN-INDUCED PROTEIN-LIKE-RELATED"/>
    <property type="match status" value="1"/>
</dbReference>
<sequence>MQEKEEKKRRKVRKGWLTVTVGTEVEAGGFRRFLIPISYLYHPLFTGLLDSARDTYGFPSSGPLALPCSVDDFLHLRWLIETETQPSVSALTGRMRDRLIGCLSLSHGLCL</sequence>
<dbReference type="EnsemblPlants" id="Ma03_t21110.1">
    <property type="protein sequence ID" value="Ma03_p21110.1"/>
    <property type="gene ID" value="Ma03_g21110"/>
</dbReference>